<proteinExistence type="predicted"/>
<protein>
    <submittedName>
        <fullName evidence="1">Hybrid PKS-NRPS synthetase lepA</fullName>
    </submittedName>
</protein>
<dbReference type="Proteomes" id="UP001228049">
    <property type="component" value="Unassembled WGS sequence"/>
</dbReference>
<evidence type="ECO:0000313" key="2">
    <source>
        <dbReference type="Proteomes" id="UP001228049"/>
    </source>
</evidence>
<sequence>MVPDVSVRRHDGEGLVTEVCSEPLLSMLHCEARYHIWFYSKQSGAGTAGSLSLLLKAFWGLLRDGPEGVIYPVFAEWTRIECDVYGHGIPISHPCQDTYTGGLMNLGCLPQHDETVLHILH</sequence>
<evidence type="ECO:0000313" key="1">
    <source>
        <dbReference type="EMBL" id="KAK1883859.1"/>
    </source>
</evidence>
<accession>A0AAD9BKT1</accession>
<organism evidence="1 2">
    <name type="scientific">Dissostichus eleginoides</name>
    <name type="common">Patagonian toothfish</name>
    <name type="synonym">Dissostichus amissus</name>
    <dbReference type="NCBI Taxonomy" id="100907"/>
    <lineage>
        <taxon>Eukaryota</taxon>
        <taxon>Metazoa</taxon>
        <taxon>Chordata</taxon>
        <taxon>Craniata</taxon>
        <taxon>Vertebrata</taxon>
        <taxon>Euteleostomi</taxon>
        <taxon>Actinopterygii</taxon>
        <taxon>Neopterygii</taxon>
        <taxon>Teleostei</taxon>
        <taxon>Neoteleostei</taxon>
        <taxon>Acanthomorphata</taxon>
        <taxon>Eupercaria</taxon>
        <taxon>Perciformes</taxon>
        <taxon>Notothenioidei</taxon>
        <taxon>Nototheniidae</taxon>
        <taxon>Dissostichus</taxon>
    </lineage>
</organism>
<name>A0AAD9BKT1_DISEL</name>
<gene>
    <name evidence="1" type="ORF">KUDE01_022183</name>
</gene>
<dbReference type="EMBL" id="JASDAP010000022">
    <property type="protein sequence ID" value="KAK1883859.1"/>
    <property type="molecule type" value="Genomic_DNA"/>
</dbReference>
<reference evidence="1" key="1">
    <citation type="submission" date="2023-04" db="EMBL/GenBank/DDBJ databases">
        <title>Chromosome-level genome of Chaenocephalus aceratus.</title>
        <authorList>
            <person name="Park H."/>
        </authorList>
    </citation>
    <scope>NUCLEOTIDE SEQUENCE</scope>
    <source>
        <strain evidence="1">DE</strain>
        <tissue evidence="1">Muscle</tissue>
    </source>
</reference>
<comment type="caution">
    <text evidence="1">The sequence shown here is derived from an EMBL/GenBank/DDBJ whole genome shotgun (WGS) entry which is preliminary data.</text>
</comment>
<keyword evidence="2" id="KW-1185">Reference proteome</keyword>
<dbReference type="AlphaFoldDB" id="A0AAD9BKT1"/>